<feature type="compositionally biased region" description="Polar residues" evidence="14">
    <location>
        <begin position="476"/>
        <end position="488"/>
    </location>
</feature>
<evidence type="ECO:0000256" key="14">
    <source>
        <dbReference type="SAM" id="MobiDB-lite"/>
    </source>
</evidence>
<evidence type="ECO:0000256" key="10">
    <source>
        <dbReference type="ARBA" id="ARBA00023242"/>
    </source>
</evidence>
<evidence type="ECO:0000256" key="8">
    <source>
        <dbReference type="ARBA" id="ARBA00023159"/>
    </source>
</evidence>
<evidence type="ECO:0000256" key="12">
    <source>
        <dbReference type="RuleBase" id="RU000682"/>
    </source>
</evidence>
<dbReference type="Pfam" id="PF00046">
    <property type="entry name" value="Homeodomain"/>
    <property type="match status" value="1"/>
</dbReference>
<comment type="similarity">
    <text evidence="3">Belongs to the POU transcription factor family. Class-3 subfamily.</text>
</comment>
<dbReference type="InterPro" id="IPR045703">
    <property type="entry name" value="POU2F1_C"/>
</dbReference>
<dbReference type="Pfam" id="PF00157">
    <property type="entry name" value="Pou"/>
    <property type="match status" value="1"/>
</dbReference>
<dbReference type="PANTHER" id="PTHR11636:SF47">
    <property type="entry name" value="POU DOMAIN, CLASS 2, TRANSCRIPTION FACTOR 1"/>
    <property type="match status" value="1"/>
</dbReference>
<evidence type="ECO:0000313" key="18">
    <source>
        <dbReference type="Proteomes" id="UP000290572"/>
    </source>
</evidence>
<dbReference type="PROSITE" id="PS51179">
    <property type="entry name" value="POU_3"/>
    <property type="match status" value="1"/>
</dbReference>
<dbReference type="PROSITE" id="PS00035">
    <property type="entry name" value="POU_1"/>
    <property type="match status" value="1"/>
</dbReference>
<proteinExistence type="inferred from homology"/>
<dbReference type="PRINTS" id="PR00028">
    <property type="entry name" value="POUDOMAIN"/>
</dbReference>
<dbReference type="PROSITE" id="PS50071">
    <property type="entry name" value="HOMEOBOX_2"/>
    <property type="match status" value="1"/>
</dbReference>
<dbReference type="Pfam" id="PF19536">
    <property type="entry name" value="POU2F1_C"/>
    <property type="match status" value="1"/>
</dbReference>
<evidence type="ECO:0000256" key="5">
    <source>
        <dbReference type="ARBA" id="ARBA00023015"/>
    </source>
</evidence>
<feature type="region of interest" description="Disordered" evidence="14">
    <location>
        <begin position="291"/>
        <end position="317"/>
    </location>
</feature>
<keyword evidence="18" id="KW-1185">Reference proteome</keyword>
<evidence type="ECO:0000256" key="1">
    <source>
        <dbReference type="ARBA" id="ARBA00004123"/>
    </source>
</evidence>
<dbReference type="Gene3D" id="1.10.260.40">
    <property type="entry name" value="lambda repressor-like DNA-binding domains"/>
    <property type="match status" value="1"/>
</dbReference>
<dbReference type="GO" id="GO:0000978">
    <property type="term" value="F:RNA polymerase II cis-regulatory region sequence-specific DNA binding"/>
    <property type="evidence" value="ECO:0007669"/>
    <property type="project" value="TreeGrafter"/>
</dbReference>
<evidence type="ECO:0000256" key="11">
    <source>
        <dbReference type="PROSITE-ProRule" id="PRU00108"/>
    </source>
</evidence>
<evidence type="ECO:0000256" key="7">
    <source>
        <dbReference type="ARBA" id="ARBA00023155"/>
    </source>
</evidence>
<protein>
    <recommendedName>
        <fullName evidence="13">POU domain protein</fullName>
    </recommendedName>
</protein>
<feature type="compositionally biased region" description="Polar residues" evidence="14">
    <location>
        <begin position="9"/>
        <end position="26"/>
    </location>
</feature>
<dbReference type="GO" id="GO:0000981">
    <property type="term" value="F:DNA-binding transcription factor activity, RNA polymerase II-specific"/>
    <property type="evidence" value="ECO:0007669"/>
    <property type="project" value="InterPro"/>
</dbReference>
<feature type="DNA-binding region" description="Homeobox" evidence="11">
    <location>
        <begin position="316"/>
        <end position="376"/>
    </location>
</feature>
<name>A0A498N758_LABRO</name>
<dbReference type="GO" id="GO:0005634">
    <property type="term" value="C:nucleus"/>
    <property type="evidence" value="ECO:0007669"/>
    <property type="project" value="UniProtKB-SubCell"/>
</dbReference>
<comment type="caution">
    <text evidence="17">The sequence shown here is derived from an EMBL/GenBank/DDBJ whole genome shotgun (WGS) entry which is preliminary data.</text>
</comment>
<dbReference type="InterPro" id="IPR017970">
    <property type="entry name" value="Homeobox_CS"/>
</dbReference>
<feature type="domain" description="POU-specific" evidence="16">
    <location>
        <begin position="215"/>
        <end position="289"/>
    </location>
</feature>
<dbReference type="PANTHER" id="PTHR11636">
    <property type="entry name" value="POU DOMAIN"/>
    <property type="match status" value="1"/>
</dbReference>
<gene>
    <name evidence="17" type="ORF">ROHU_018639</name>
</gene>
<dbReference type="FunFam" id="1.10.10.60:FF:000005">
    <property type="entry name" value="POU domain protein"/>
    <property type="match status" value="1"/>
</dbReference>
<evidence type="ECO:0000256" key="13">
    <source>
        <dbReference type="RuleBase" id="RU361194"/>
    </source>
</evidence>
<evidence type="ECO:0000256" key="3">
    <source>
        <dbReference type="ARBA" id="ARBA00010250"/>
    </source>
</evidence>
<feature type="domain" description="Homeobox" evidence="15">
    <location>
        <begin position="314"/>
        <end position="375"/>
    </location>
</feature>
<dbReference type="InterPro" id="IPR000327">
    <property type="entry name" value="POU_dom"/>
</dbReference>
<accession>A0A498N758</accession>
<dbReference type="InterPro" id="IPR010982">
    <property type="entry name" value="Lambda_DNA-bd_dom_sf"/>
</dbReference>
<dbReference type="InterPro" id="IPR001356">
    <property type="entry name" value="HD"/>
</dbReference>
<reference evidence="17 18" key="1">
    <citation type="submission" date="2018-03" db="EMBL/GenBank/DDBJ databases">
        <title>Draft genome sequence of Rohu Carp (Labeo rohita).</title>
        <authorList>
            <person name="Das P."/>
            <person name="Kushwaha B."/>
            <person name="Joshi C.G."/>
            <person name="Kumar D."/>
            <person name="Nagpure N.S."/>
            <person name="Sahoo L."/>
            <person name="Das S.P."/>
            <person name="Bit A."/>
            <person name="Patnaik S."/>
            <person name="Meher P.K."/>
            <person name="Jayasankar P."/>
            <person name="Koringa P.G."/>
            <person name="Patel N.V."/>
            <person name="Hinsu A.T."/>
            <person name="Kumar R."/>
            <person name="Pandey M."/>
            <person name="Agarwal S."/>
            <person name="Srivastava S."/>
            <person name="Singh M."/>
            <person name="Iquebal M.A."/>
            <person name="Jaiswal S."/>
            <person name="Angadi U.B."/>
            <person name="Kumar N."/>
            <person name="Raza M."/>
            <person name="Shah T.M."/>
            <person name="Rai A."/>
            <person name="Jena J.K."/>
        </authorList>
    </citation>
    <scope>NUCLEOTIDE SEQUENCE [LARGE SCALE GENOMIC DNA]</scope>
    <source>
        <strain evidence="17">DASCIFA01</strain>
        <tissue evidence="17">Testis</tissue>
    </source>
</reference>
<dbReference type="SUPFAM" id="SSF47413">
    <property type="entry name" value="lambda repressor-like DNA-binding domains"/>
    <property type="match status" value="1"/>
</dbReference>
<dbReference type="SUPFAM" id="SSF46689">
    <property type="entry name" value="Homeodomain-like"/>
    <property type="match status" value="1"/>
</dbReference>
<dbReference type="STRING" id="84645.A0A498N758"/>
<dbReference type="PROSITE" id="PS00027">
    <property type="entry name" value="HOMEOBOX_1"/>
    <property type="match status" value="1"/>
</dbReference>
<dbReference type="AlphaFoldDB" id="A0A498N758"/>
<dbReference type="PROSITE" id="PS00465">
    <property type="entry name" value="POU_2"/>
    <property type="match status" value="1"/>
</dbReference>
<sequence length="674" mass="69372">MADGGAASQDESSGPDSRMSNPSETSKCAMESGDENTGAQTNGLDFQRQTVQTTSAITNAHAQALLQQLTLTPAQQQLLLQQAQAQLLAAAVQHSAGQQSSTTGASISASAATPITQIPLSQPIQITPPGHPIATQLQPAQFIISQTPQGQQSLLQAQNLLTQLPQSQANLLQTQPSITLATQPATPTRTIAATPIQSLPHSQTTPKHIDTPSLEEPSDLEELEQFAKTFKQRRIKLGFTQGDVGLAMGKLYGNDFSQTTISRFEALNLSFKNMCKLKPLLEKWLNDAENQTSDQALSSPSSLGSPGLGIEGLNRRRKKRTSIETNIRVALEKSFLEQNQKPTSEEITMIADQLNMEKEVIRVWFCNRRQKEKRINPPSSGSAISTPIKAIFPPTTALVPSTASLVTSNTPTTMTVNPILPLTSTSVSSVGFTGTTIGSATTNTASVISTAPVITTAASSPSLSPSPTAAQTSSSEHTSAQETLTAVSQAPSSLATTLGTGQVMVAAPSLSAALQGAAQLPTSASIAAMAAAAGLNPGLMASSQFTPGGALLSLAPGGLGSALSPALMSNSTLATIQALASSGTLPITSLDGSGNLLFANTSAGSTPNLVTAPLFLNPQNLSLLASNPVSLVSAGGAAGAAGALNLHITADAHQNAVTTANMPASTITTASKAQ</sequence>
<dbReference type="EMBL" id="QBIY01011822">
    <property type="protein sequence ID" value="RXN28910.1"/>
    <property type="molecule type" value="Genomic_DNA"/>
</dbReference>
<dbReference type="Gene3D" id="1.10.10.60">
    <property type="entry name" value="Homeodomain-like"/>
    <property type="match status" value="1"/>
</dbReference>
<dbReference type="FunFam" id="1.10.260.40:FF:000001">
    <property type="entry name" value="POU domain protein"/>
    <property type="match status" value="1"/>
</dbReference>
<evidence type="ECO:0000256" key="2">
    <source>
        <dbReference type="ARBA" id="ARBA00008879"/>
    </source>
</evidence>
<evidence type="ECO:0000259" key="15">
    <source>
        <dbReference type="PROSITE" id="PS50071"/>
    </source>
</evidence>
<evidence type="ECO:0000256" key="4">
    <source>
        <dbReference type="ARBA" id="ARBA00022473"/>
    </source>
</evidence>
<dbReference type="SMART" id="SM00352">
    <property type="entry name" value="POU"/>
    <property type="match status" value="1"/>
</dbReference>
<keyword evidence="10 11" id="KW-0539">Nucleus</keyword>
<comment type="subcellular location">
    <subcellularLocation>
        <location evidence="1 11 12">Nucleus</location>
    </subcellularLocation>
</comment>
<evidence type="ECO:0000259" key="16">
    <source>
        <dbReference type="PROSITE" id="PS51179"/>
    </source>
</evidence>
<dbReference type="CDD" id="cd00086">
    <property type="entry name" value="homeodomain"/>
    <property type="match status" value="1"/>
</dbReference>
<evidence type="ECO:0000313" key="17">
    <source>
        <dbReference type="EMBL" id="RXN28910.1"/>
    </source>
</evidence>
<keyword evidence="5" id="KW-0805">Transcription regulation</keyword>
<keyword evidence="7 11" id="KW-0371">Homeobox</keyword>
<dbReference type="InterPro" id="IPR050255">
    <property type="entry name" value="POU_domain_TF"/>
</dbReference>
<keyword evidence="8" id="KW-0010">Activator</keyword>
<organism evidence="17 18">
    <name type="scientific">Labeo rohita</name>
    <name type="common">Indian major carp</name>
    <name type="synonym">Cyprinus rohita</name>
    <dbReference type="NCBI Taxonomy" id="84645"/>
    <lineage>
        <taxon>Eukaryota</taxon>
        <taxon>Metazoa</taxon>
        <taxon>Chordata</taxon>
        <taxon>Craniata</taxon>
        <taxon>Vertebrata</taxon>
        <taxon>Euteleostomi</taxon>
        <taxon>Actinopterygii</taxon>
        <taxon>Neopterygii</taxon>
        <taxon>Teleostei</taxon>
        <taxon>Ostariophysi</taxon>
        <taxon>Cypriniformes</taxon>
        <taxon>Cyprinidae</taxon>
        <taxon>Labeoninae</taxon>
        <taxon>Labeonini</taxon>
        <taxon>Labeo</taxon>
    </lineage>
</organism>
<evidence type="ECO:0000256" key="9">
    <source>
        <dbReference type="ARBA" id="ARBA00023163"/>
    </source>
</evidence>
<feature type="region of interest" description="Disordered" evidence="14">
    <location>
        <begin position="1"/>
        <end position="41"/>
    </location>
</feature>
<evidence type="ECO:0000256" key="6">
    <source>
        <dbReference type="ARBA" id="ARBA00023125"/>
    </source>
</evidence>
<comment type="similarity">
    <text evidence="2">Belongs to the POU transcription factor family. Class-2 subfamily.</text>
</comment>
<feature type="region of interest" description="Disordered" evidence="14">
    <location>
        <begin position="457"/>
        <end position="488"/>
    </location>
</feature>
<dbReference type="InterPro" id="IPR009057">
    <property type="entry name" value="Homeodomain-like_sf"/>
</dbReference>
<keyword evidence="9 13" id="KW-0804">Transcription</keyword>
<dbReference type="SMART" id="SM00389">
    <property type="entry name" value="HOX"/>
    <property type="match status" value="1"/>
</dbReference>
<feature type="region of interest" description="Disordered" evidence="14">
    <location>
        <begin position="199"/>
        <end position="218"/>
    </location>
</feature>
<dbReference type="Proteomes" id="UP000290572">
    <property type="component" value="Unassembled WGS sequence"/>
</dbReference>
<keyword evidence="4" id="KW-0217">Developmental protein</keyword>
<dbReference type="InterPro" id="IPR013847">
    <property type="entry name" value="POU"/>
</dbReference>
<feature type="compositionally biased region" description="Low complexity" evidence="14">
    <location>
        <begin position="457"/>
        <end position="475"/>
    </location>
</feature>
<keyword evidence="6 11" id="KW-0238">DNA-binding</keyword>